<evidence type="ECO:0000256" key="2">
    <source>
        <dbReference type="ARBA" id="ARBA00022980"/>
    </source>
</evidence>
<keyword evidence="4" id="KW-0694">RNA-binding</keyword>
<proteinExistence type="inferred from homology"/>
<dbReference type="PANTHER" id="PTHR11759">
    <property type="entry name" value="40S RIBOSOMAL PROTEIN S14/30S RIBOSOMAL PROTEIN S11"/>
    <property type="match status" value="1"/>
</dbReference>
<keyword evidence="3 4" id="KW-0687">Ribonucleoprotein</keyword>
<evidence type="ECO:0000313" key="6">
    <source>
        <dbReference type="Proteomes" id="UP001192346"/>
    </source>
</evidence>
<keyword evidence="2 4" id="KW-0689">Ribosomal protein</keyword>
<gene>
    <name evidence="4 5" type="primary">rpsK</name>
    <name evidence="5" type="ORF">FEF22_001170</name>
</gene>
<dbReference type="InterPro" id="IPR036967">
    <property type="entry name" value="Ribosomal_uS11_sf"/>
</dbReference>
<reference evidence="5" key="1">
    <citation type="submission" date="2019-10" db="EMBL/GenBank/DDBJ databases">
        <title>Whole Genome Sequencing and Characterization of Texas Phoenix Palm Decline Phytoplasma Belongs to Lethal Yellowing (16SrIV) Group.</title>
        <authorList>
            <person name="Bao M."/>
        </authorList>
    </citation>
    <scope>NUCLEOTIDE SEQUENCE [LARGE SCALE GENOMIC DNA]</scope>
    <source>
        <strain evidence="5">ACPD</strain>
    </source>
</reference>
<dbReference type="NCBIfam" id="NF003698">
    <property type="entry name" value="PRK05309.1"/>
    <property type="match status" value="1"/>
</dbReference>
<dbReference type="Pfam" id="PF00411">
    <property type="entry name" value="Ribosomal_S11"/>
    <property type="match status" value="1"/>
</dbReference>
<dbReference type="RefSeq" id="WP_138107928.1">
    <property type="nucleotide sequence ID" value="NZ_VBRA02000009.1"/>
</dbReference>
<keyword evidence="4" id="KW-0699">rRNA-binding</keyword>
<comment type="similarity">
    <text evidence="1 4">Belongs to the universal ribosomal protein uS11 family.</text>
</comment>
<keyword evidence="6" id="KW-1185">Reference proteome</keyword>
<dbReference type="Proteomes" id="UP001192346">
    <property type="component" value="Unassembled WGS sequence"/>
</dbReference>
<dbReference type="SUPFAM" id="SSF53137">
    <property type="entry name" value="Translational machinery components"/>
    <property type="match status" value="1"/>
</dbReference>
<evidence type="ECO:0000256" key="1">
    <source>
        <dbReference type="ARBA" id="ARBA00006194"/>
    </source>
</evidence>
<evidence type="ECO:0000256" key="3">
    <source>
        <dbReference type="ARBA" id="ARBA00023274"/>
    </source>
</evidence>
<evidence type="ECO:0000256" key="4">
    <source>
        <dbReference type="HAMAP-Rule" id="MF_01310"/>
    </source>
</evidence>
<sequence>MLQKKKNKRKKIKKILPLGKAQVKIQTNFSNTIINITDMKGNTIVCGSAGYVGFSGSRKSTAFAAQQIVKKVVLSAKEQGVQRVDVFVKGPGSGRESSIRFLKELGLEVLSITDSTPIPHNGCRPPKRPRG</sequence>
<dbReference type="PIRSF" id="PIRSF002131">
    <property type="entry name" value="Ribosomal_S11"/>
    <property type="match status" value="1"/>
</dbReference>
<comment type="function">
    <text evidence="4">Located on the platform of the 30S subunit, it bridges several disparate RNA helices of the 16S rRNA. Forms part of the Shine-Dalgarno cleft in the 70S ribosome.</text>
</comment>
<dbReference type="InterPro" id="IPR001971">
    <property type="entry name" value="Ribosomal_uS11"/>
</dbReference>
<comment type="caution">
    <text evidence="5">The sequence shown here is derived from an EMBL/GenBank/DDBJ whole genome shotgun (WGS) entry which is preliminary data.</text>
</comment>
<dbReference type="Gene3D" id="3.30.420.80">
    <property type="entry name" value="Ribosomal protein S11"/>
    <property type="match status" value="1"/>
</dbReference>
<dbReference type="EMBL" id="VBRA02000009">
    <property type="protein sequence ID" value="MBP3059394.1"/>
    <property type="molecule type" value="Genomic_DNA"/>
</dbReference>
<dbReference type="HAMAP" id="MF_01310">
    <property type="entry name" value="Ribosomal_uS11"/>
    <property type="match status" value="1"/>
</dbReference>
<protein>
    <recommendedName>
        <fullName evidence="4">Small ribosomal subunit protein uS11</fullName>
    </recommendedName>
</protein>
<organism evidence="5 6">
    <name type="scientific">Texas Phoenix palm phytoplasma</name>
    <dbReference type="NCBI Taxonomy" id="176709"/>
    <lineage>
        <taxon>Bacteria</taxon>
        <taxon>Bacillati</taxon>
        <taxon>Mycoplasmatota</taxon>
        <taxon>Mollicutes</taxon>
        <taxon>Acholeplasmatales</taxon>
        <taxon>Acholeplasmataceae</taxon>
        <taxon>Candidatus Phytoplasma</taxon>
        <taxon>16SrIV (Coconut lethal yellows group)</taxon>
    </lineage>
</organism>
<evidence type="ECO:0000313" key="5">
    <source>
        <dbReference type="EMBL" id="MBP3059394.1"/>
    </source>
</evidence>
<name>A0ABS5BII1_9MOLU</name>
<dbReference type="GO" id="GO:0005840">
    <property type="term" value="C:ribosome"/>
    <property type="evidence" value="ECO:0007669"/>
    <property type="project" value="UniProtKB-KW"/>
</dbReference>
<comment type="subunit">
    <text evidence="4">Part of the 30S ribosomal subunit. Interacts with proteins S7 and S18. Binds to IF-3.</text>
</comment>
<accession>A0ABS5BII1</accession>